<dbReference type="SUPFAM" id="SSF51161">
    <property type="entry name" value="Trimeric LpxA-like enzymes"/>
    <property type="match status" value="1"/>
</dbReference>
<keyword evidence="2 3" id="KW-0808">Transferase</keyword>
<dbReference type="InterPro" id="IPR011004">
    <property type="entry name" value="Trimer_LpxA-like_sf"/>
</dbReference>
<sequence length="207" mass="22303">MLRFILRAVRFLYRIVVYRLLAGPWNWLMLKSNKVAIGQRSTINGFISVECAPGSVVSIGTDFRVNSGSFFNNIGRQQQTSLICREGGLLTIGDNVGISASTIVCHESVTIGSNVRFGGNCVVYDTDFHSLKAAERTSLPENKSNISKRPVSIGDNAFIGAHSTLLKGTIVGENSIIGACSVVRGATIPANEVWAGNPAVFIKRLNT</sequence>
<comment type="similarity">
    <text evidence="1">Belongs to the transferase hexapeptide repeat family.</text>
</comment>
<evidence type="ECO:0000313" key="4">
    <source>
        <dbReference type="Proteomes" id="UP001302349"/>
    </source>
</evidence>
<dbReference type="EC" id="2.3.1.-" evidence="3"/>
<dbReference type="InterPro" id="IPR001451">
    <property type="entry name" value="Hexapep"/>
</dbReference>
<protein>
    <submittedName>
        <fullName evidence="3">Acyltransferase</fullName>
        <ecNumber evidence="3">2.3.1.-</ecNumber>
    </submittedName>
</protein>
<dbReference type="PANTHER" id="PTHR23416">
    <property type="entry name" value="SIALIC ACID SYNTHASE-RELATED"/>
    <property type="match status" value="1"/>
</dbReference>
<keyword evidence="4" id="KW-1185">Reference proteome</keyword>
<dbReference type="RefSeq" id="WP_317489009.1">
    <property type="nucleotide sequence ID" value="NZ_CP136051.1"/>
</dbReference>
<reference evidence="3 4" key="1">
    <citation type="journal article" date="2023" name="Microbiol. Resour. Announc.">
        <title>Complete Genome Sequence of Imperialibacter roseus strain P4T.</title>
        <authorList>
            <person name="Tizabi D.R."/>
            <person name="Bachvaroff T."/>
            <person name="Hill R.T."/>
        </authorList>
    </citation>
    <scope>NUCLEOTIDE SEQUENCE [LARGE SCALE GENOMIC DNA]</scope>
    <source>
        <strain evidence="3 4">P4T</strain>
    </source>
</reference>
<keyword evidence="3" id="KW-0012">Acyltransferase</keyword>
<dbReference type="Pfam" id="PF00132">
    <property type="entry name" value="Hexapep"/>
    <property type="match status" value="1"/>
</dbReference>
<dbReference type="CDD" id="cd04647">
    <property type="entry name" value="LbH_MAT_like"/>
    <property type="match status" value="1"/>
</dbReference>
<gene>
    <name evidence="3" type="ORF">RT717_24720</name>
</gene>
<accession>A0ABZ0IP44</accession>
<dbReference type="Gene3D" id="2.160.10.10">
    <property type="entry name" value="Hexapeptide repeat proteins"/>
    <property type="match status" value="1"/>
</dbReference>
<evidence type="ECO:0000256" key="1">
    <source>
        <dbReference type="ARBA" id="ARBA00007274"/>
    </source>
</evidence>
<evidence type="ECO:0000313" key="3">
    <source>
        <dbReference type="EMBL" id="WOK06282.1"/>
    </source>
</evidence>
<evidence type="ECO:0000256" key="2">
    <source>
        <dbReference type="ARBA" id="ARBA00022679"/>
    </source>
</evidence>
<dbReference type="EMBL" id="CP136051">
    <property type="protein sequence ID" value="WOK06282.1"/>
    <property type="molecule type" value="Genomic_DNA"/>
</dbReference>
<name>A0ABZ0IP44_9BACT</name>
<dbReference type="InterPro" id="IPR051159">
    <property type="entry name" value="Hexapeptide_acetyltransf"/>
</dbReference>
<dbReference type="GO" id="GO:0016746">
    <property type="term" value="F:acyltransferase activity"/>
    <property type="evidence" value="ECO:0007669"/>
    <property type="project" value="UniProtKB-KW"/>
</dbReference>
<dbReference type="PANTHER" id="PTHR23416:SF23">
    <property type="entry name" value="ACETYLTRANSFERASE C18B11.09C-RELATED"/>
    <property type="match status" value="1"/>
</dbReference>
<dbReference type="Proteomes" id="UP001302349">
    <property type="component" value="Chromosome"/>
</dbReference>
<proteinExistence type="inferred from homology"/>
<organism evidence="3 4">
    <name type="scientific">Imperialibacter roseus</name>
    <dbReference type="NCBI Taxonomy" id="1324217"/>
    <lineage>
        <taxon>Bacteria</taxon>
        <taxon>Pseudomonadati</taxon>
        <taxon>Bacteroidota</taxon>
        <taxon>Cytophagia</taxon>
        <taxon>Cytophagales</taxon>
        <taxon>Flammeovirgaceae</taxon>
        <taxon>Imperialibacter</taxon>
    </lineage>
</organism>